<feature type="non-terminal residue" evidence="1">
    <location>
        <position position="1"/>
    </location>
</feature>
<dbReference type="SUPFAM" id="SSF49464">
    <property type="entry name" value="Carboxypeptidase regulatory domain-like"/>
    <property type="match status" value="1"/>
</dbReference>
<accession>A0A7J4JFA7</accession>
<dbReference type="InterPro" id="IPR008969">
    <property type="entry name" value="CarboxyPept-like_regulatory"/>
</dbReference>
<reference evidence="2" key="1">
    <citation type="journal article" date="2020" name="bioRxiv">
        <title>A rank-normalized archaeal taxonomy based on genome phylogeny resolves widespread incomplete and uneven classifications.</title>
        <authorList>
            <person name="Rinke C."/>
            <person name="Chuvochina M."/>
            <person name="Mussig A.J."/>
            <person name="Chaumeil P.-A."/>
            <person name="Waite D.W."/>
            <person name="Whitman W.B."/>
            <person name="Parks D.H."/>
            <person name="Hugenholtz P."/>
        </authorList>
    </citation>
    <scope>NUCLEOTIDE SEQUENCE [LARGE SCALE GENOMIC DNA]</scope>
</reference>
<evidence type="ECO:0000313" key="2">
    <source>
        <dbReference type="Proteomes" id="UP000564964"/>
    </source>
</evidence>
<proteinExistence type="predicted"/>
<dbReference type="InterPro" id="IPR008972">
    <property type="entry name" value="Cupredoxin"/>
</dbReference>
<name>A0A7J4JFA7_9ARCH</name>
<gene>
    <name evidence="1" type="ORF">HA252_03590</name>
</gene>
<protein>
    <submittedName>
        <fullName evidence="1">Uncharacterized protein</fullName>
    </submittedName>
</protein>
<comment type="caution">
    <text evidence="1">The sequence shown here is derived from an EMBL/GenBank/DDBJ whole genome shotgun (WGS) entry which is preliminary data.</text>
</comment>
<dbReference type="SUPFAM" id="SSF49503">
    <property type="entry name" value="Cupredoxins"/>
    <property type="match status" value="1"/>
</dbReference>
<dbReference type="EMBL" id="DUGH01000087">
    <property type="protein sequence ID" value="HIH16461.1"/>
    <property type="molecule type" value="Genomic_DNA"/>
</dbReference>
<dbReference type="Gene3D" id="2.60.40.1120">
    <property type="entry name" value="Carboxypeptidase-like, regulatory domain"/>
    <property type="match status" value="1"/>
</dbReference>
<evidence type="ECO:0000313" key="1">
    <source>
        <dbReference type="EMBL" id="HIH16461.1"/>
    </source>
</evidence>
<dbReference type="Gene3D" id="2.60.40.420">
    <property type="entry name" value="Cupredoxins - blue copper proteins"/>
    <property type="match status" value="1"/>
</dbReference>
<sequence>GGRVLHVENAASAVSFSEYSVTDVSGMEKKGTLDGSQLVVPVGNMGRDDDVFGSVKLRTKREGVTDVVVSLVSQGQRVFERRIRLNVLAAAEMELEVLPKIIVPFINNNLLIKVTEKGTDNTISDATVTIRRNDVTLVSGKTNSEGIFVYQLTPTGAGSKITVLVEKPGYRSTERVITVSENILTVRPGQIKDLLVIGSNPEKEHSLFLGNQTEIPLVVEEVRESTAFKEFFKFTFADSYAGTELPTNSDQNLQFVIGLTPAAAGILEPKKVSGSRDVVVSNREFNRQWTASIPVELRIGFGDEVDEAGCFSVFPQDLEISTNAGVKTYELTLKNNCAVNGQAIPLTNVEVKVVEANKNPLGEFFLSVDASEGGANRVRLTNQPAKALNVLAENAEVPLTLEFKPAEVSSGESKPTLVFTAAHNTASGQERLTQNVRALVRINDLVQCVEFIGADKLVVSSNPFNLGYGQYNANTTYDPFNYAIPDAYRNSYGYSTGVTQPFSGYQNPQSNVPVSSSQYVVNEQGVPIDPGTRQPYPQNYPDQVNNPNYGYYNQPYNQATYNSQYSSYPANLRAYPYSDYRAPNYNYDVYGGQATGQTKGNSSNFGVKNNCASAVVIDFNPEAGLLVSPQRSVVLEPNSEQTVSVQSSYVLGNYSVEARGKLKNSKEPSVPLRTITVTVDNEFSRSYSDCIDIDPAGTISLQNFVGKPKKLEVINKCYAEGIRVEPVPSSISFSNRDMILSWSVKGERLETKSTGKVTQIVSFDLIPNTQQYQNNAPPFPFEGSPMAKLGNLSYFATAGYYRVNAPTDLVVFFSNRLGSRSSRVFHVTIQDLLALGEFAERWMSYGDPNATPQSCLNPDAFKLSNHTFKGTETDCIPADLLEKTGGVYVYDTAKDMPMPFFRFAKQTPGGEVGGCGRMDRITGIQVKDNRIEKNGVVVSFEINRYSLEENLRSLGQTIFTLGGLLGGEMPKGGHDIIMRVDASEDNEAGGWNGRATKFSETVTVTVERAINGKRGNVILPLNFCINQGEPRKVQVKATDQFACENGKSGQGVVTDYGFDKLLFDWRWGGEKKEGVNPFTCGQYEYEAGADGKLGKAKPDETNYKFCDAVQFGESVAQKASLVSEAMKNLPKENALGERISSLYLYKHLIKAVTLKGVDKDSKSPMQNRLYFVGRDGTQDNVLLRGESLGVLTTRMEQLALQFLQAAKAPIESLRDPAKAKNLVDRTREIMANRLLLDEFQNIQRDMVIQIPFAPTKAIGLKITPAEYQAVLKQLGAHSFEETGYSFTGSYNGVDVEGGFYLLTLEEYQRFQQTVASLPNPESFVFDTFKSRPAAEQKALTLKALNLLKDSMEFRVGIRDKLGLTEEEKLKLMRDGSLDRVAEVSAYKDRYKFASEGIYKLYKDNIEFNAYLKEDGLSSDFKDDFQEAFKDKLGKTAGGTKGELKPFKEWLFCDDSEECEKNPKQITKFDSGLYRVRLQVYRDGMVIVRMKFEKPLKAIRERFASNPLFGLPLDNLVGLKGAELLREGYGTTYKVDSGEQDKMFFSYADSESARVAKAIGGDKPGYRHVLFDYVNRYDDTKTGKILSLVLPTGKVNDQYVPGALIYQPSDPVPLQLEVEKTSKDLFTPAGLIYQFNVKGATPGNEFIKWEASANTITGKTGKFLETVEAVGRLCKGKGSDKYHAVMFDDQPKNGRAVLKAVTFVPTRSGEVTASELQVYCGKDKFKLTAWDEGQAKSIEGEQAITLNQRGERLNSDYTFENLVKLLGQGRVCVEMKEDQTVKVGSEVKGPGMNLYWNQAELLKQTEQGTAAQPKPPQPAQVQEVTATLTDNAIALSPSTVNAGTVRFNITNNGNNKHTFAIGGSEVILEKGASQSMSVTLPAGQHEASCSIHGGMKATLTAN</sequence>
<dbReference type="Proteomes" id="UP000564964">
    <property type="component" value="Unassembled WGS sequence"/>
</dbReference>
<organism evidence="1 2">
    <name type="scientific">Candidatus Iainarchaeum sp</name>
    <dbReference type="NCBI Taxonomy" id="3101447"/>
    <lineage>
        <taxon>Archaea</taxon>
        <taxon>Candidatus Iainarchaeota</taxon>
        <taxon>Candidatus Iainarchaeia</taxon>
        <taxon>Candidatus Iainarchaeales</taxon>
        <taxon>Candidatus Iainarchaeaceae</taxon>
        <taxon>Candidatus Iainarchaeum</taxon>
    </lineage>
</organism>